<evidence type="ECO:0000313" key="3">
    <source>
        <dbReference type="EMBL" id="WIM06638.1"/>
    </source>
</evidence>
<dbReference type="AlphaFoldDB" id="A0AA49FN86"/>
<dbReference type="KEGG" id="npv:OHM77_05055"/>
<protein>
    <submittedName>
        <fullName evidence="3">J domain-containing protein</fullName>
    </submittedName>
</protein>
<dbReference type="CDD" id="cd06257">
    <property type="entry name" value="DnaJ"/>
    <property type="match status" value="1"/>
</dbReference>
<reference evidence="3" key="1">
    <citation type="journal article" date="2023" name="Nat. Microbiol.">
        <title>Enrichment and characterization of a nitric oxide-reducing microbial community in a continuous bioreactor.</title>
        <authorList>
            <person name="Garrido-Amador P."/>
            <person name="Stortenbeker N."/>
            <person name="Wessels H.J.C.T."/>
            <person name="Speth D.R."/>
            <person name="Garcia-Heredia I."/>
            <person name="Kartal B."/>
        </authorList>
    </citation>
    <scope>NUCLEOTIDE SEQUENCE</scope>
    <source>
        <strain evidence="3">MAG1</strain>
    </source>
</reference>
<dbReference type="Gene3D" id="1.10.287.110">
    <property type="entry name" value="DnaJ domain"/>
    <property type="match status" value="1"/>
</dbReference>
<dbReference type="InterPro" id="IPR001623">
    <property type="entry name" value="DnaJ_domain"/>
</dbReference>
<dbReference type="EMBL" id="CP107246">
    <property type="protein sequence ID" value="WIM06638.1"/>
    <property type="molecule type" value="Genomic_DNA"/>
</dbReference>
<dbReference type="InterPro" id="IPR036869">
    <property type="entry name" value="J_dom_sf"/>
</dbReference>
<feature type="coiled-coil region" evidence="1">
    <location>
        <begin position="163"/>
        <end position="197"/>
    </location>
</feature>
<evidence type="ECO:0000256" key="2">
    <source>
        <dbReference type="SAM" id="MobiDB-lite"/>
    </source>
</evidence>
<sequence>MSEVQDTAAALAAEALAENRSLLLIAPGDDLLPDISNALALDLRPLCLVLPEAEYVRRIVLRATLSLLKSRLTRFGEDTEGPAWAAQRNRIAEHAELWRACLAWSERGLDREPWPSGIERFFPVRILPLALARALSLPSDSVVILGVGEETAPTVALAVADETVRLRAELEMLAQELSELELELATAQAEIADFTRRYHALVGMRMARLDGLQAEIADRRAAETGEAEARHAAETARARAERSRRESERFAEVERDPARPFRPTGDLKKLYRQLAQKIHPDRARDEADRAWRTQLMSEANRAYRAGDEVALQEVVALWQEGREGAGRQRRDDASPADIATQVARLKRRIGEIEGELNRLFGSRLYELFTAANMARRAGRDLLQEMADKLDAQIAAAQGKI</sequence>
<feature type="region of interest" description="Disordered" evidence="2">
    <location>
        <begin position="223"/>
        <end position="264"/>
    </location>
</feature>
<dbReference type="SUPFAM" id="SSF46565">
    <property type="entry name" value="Chaperone J-domain"/>
    <property type="match status" value="1"/>
</dbReference>
<evidence type="ECO:0000256" key="1">
    <source>
        <dbReference type="SAM" id="Coils"/>
    </source>
</evidence>
<accession>A0AA49FN86</accession>
<proteinExistence type="predicted"/>
<gene>
    <name evidence="3" type="ORF">OHM77_05055</name>
</gene>
<organism evidence="3">
    <name type="scientific">Candidatus Nitricoxidivorans perseverans</name>
    <dbReference type="NCBI Taxonomy" id="2975601"/>
    <lineage>
        <taxon>Bacteria</taxon>
        <taxon>Pseudomonadati</taxon>
        <taxon>Pseudomonadota</taxon>
        <taxon>Betaproteobacteria</taxon>
        <taxon>Nitrosomonadales</taxon>
        <taxon>Sterolibacteriaceae</taxon>
        <taxon>Candidatus Nitricoxidivorans</taxon>
    </lineage>
</organism>
<name>A0AA49FN86_9PROT</name>
<keyword evidence="1" id="KW-0175">Coiled coil</keyword>
<dbReference type="Proteomes" id="UP001234916">
    <property type="component" value="Chromosome"/>
</dbReference>